<dbReference type="RefSeq" id="WP_015556902.1">
    <property type="nucleotide sequence ID" value="NC_021038.1"/>
</dbReference>
<dbReference type="Pfam" id="PF03577">
    <property type="entry name" value="Peptidase_C69"/>
    <property type="match status" value="1"/>
</dbReference>
<accession>A0AB94IYC3</accession>
<dbReference type="PANTHER" id="PTHR12994:SF17">
    <property type="entry name" value="LD30995P"/>
    <property type="match status" value="1"/>
</dbReference>
<evidence type="ECO:0000256" key="2">
    <source>
        <dbReference type="SAM" id="SignalP"/>
    </source>
</evidence>
<evidence type="ECO:0000313" key="3">
    <source>
        <dbReference type="EMBL" id="CBL28755.1"/>
    </source>
</evidence>
<organism evidence="3 4">
    <name type="scientific">Fretibacterium fastidiosum</name>
    <dbReference type="NCBI Taxonomy" id="651822"/>
    <lineage>
        <taxon>Bacteria</taxon>
        <taxon>Thermotogati</taxon>
        <taxon>Synergistota</taxon>
        <taxon>Synergistia</taxon>
        <taxon>Synergistales</taxon>
        <taxon>Aminobacteriaceae</taxon>
        <taxon>Fretibacterium</taxon>
    </lineage>
</organism>
<dbReference type="Proteomes" id="UP000008957">
    <property type="component" value="Chromosome"/>
</dbReference>
<keyword evidence="2" id="KW-0732">Signal</keyword>
<keyword evidence="1" id="KW-0224">Dipeptidase</keyword>
<dbReference type="KEGG" id="sbr:SY1_19210"/>
<protein>
    <recommendedName>
        <fullName evidence="1">Dipeptidase</fullName>
        <ecNumber evidence="1">3.4.-.-</ecNumber>
    </recommendedName>
</protein>
<dbReference type="GO" id="GO:0006508">
    <property type="term" value="P:proteolysis"/>
    <property type="evidence" value="ECO:0007669"/>
    <property type="project" value="UniProtKB-KW"/>
</dbReference>
<dbReference type="EMBL" id="FP929056">
    <property type="protein sequence ID" value="CBL28755.1"/>
    <property type="molecule type" value="Genomic_DNA"/>
</dbReference>
<sequence length="538" mass="60899">MFRSRRSLFRTFLCSALCLLSFVPALACTDVVVGKDASVDGSVMTCHTADGAYYDAQIRFIPGQKYPSGTNMDVYRNIVGEEPGGWVKVGEIPQVAETYGYFHVGYPAMNEHRVAIGETTIGQKEILKTMPGGRALLAIEQLEVLALQRAKTAREAIQVIGELSQKYGFMPSCGTEGECLTITDPDEAWIFHVFSTGFGWTQESGKPGSVWAAQRVPDDEVVVVPNIARIRFIDPKDTKNFIVSDNYMQHAIDNKLYDPDSGQPFDFQAAYSPATGNDDWALSSLWIRNRLYTIHKALAPSREWDPYAPVNAYPFSIKPEKKLSVRDIMGFIRGYHKGSPFDMTMDPAWIVEGKDGVAELSPLTTPFPTRLQRNLLKIPYSRSIATNACAYSWVSQMRKDLPEPVGGVMWFGYDNPAHTLYVPVYTGTRDTKESWKSHFDRDKLSLDCAQWAFMLQDDVVNWRYQEAIKDLEAVRNPIEDDFFKKQAEVEKRAADLYKESPEKASEFLTKYTIECMDRAEKAYWDLDFSSIAKYTNNR</sequence>
<dbReference type="InterPro" id="IPR005322">
    <property type="entry name" value="Peptidase_C69"/>
</dbReference>
<comment type="catalytic activity">
    <reaction evidence="1">
        <text>an L-aminoacyl-L-amino acid + H2O = 2 an L-alpha-amino acid</text>
        <dbReference type="Rhea" id="RHEA:48940"/>
        <dbReference type="ChEBI" id="CHEBI:15377"/>
        <dbReference type="ChEBI" id="CHEBI:59869"/>
        <dbReference type="ChEBI" id="CHEBI:77460"/>
    </reaction>
</comment>
<reference evidence="3 4" key="2">
    <citation type="submission" date="2010-03" db="EMBL/GenBank/DDBJ databases">
        <authorList>
            <person name="Pajon A."/>
        </authorList>
    </citation>
    <scope>NUCLEOTIDE SEQUENCE [LARGE SCALE GENOMIC DNA]</scope>
    <source>
        <strain evidence="3 4">SGP1</strain>
    </source>
</reference>
<dbReference type="Gene3D" id="3.60.60.10">
    <property type="entry name" value="Penicillin V Acylase, Chain A"/>
    <property type="match status" value="1"/>
</dbReference>
<evidence type="ECO:0000313" key="4">
    <source>
        <dbReference type="Proteomes" id="UP000008957"/>
    </source>
</evidence>
<gene>
    <name evidence="3" type="ORF">SY1_19210</name>
</gene>
<dbReference type="GO" id="GO:0070004">
    <property type="term" value="F:cysteine-type exopeptidase activity"/>
    <property type="evidence" value="ECO:0007669"/>
    <property type="project" value="InterPro"/>
</dbReference>
<evidence type="ECO:0000256" key="1">
    <source>
        <dbReference type="RuleBase" id="RU364089"/>
    </source>
</evidence>
<dbReference type="EC" id="3.4.-.-" evidence="1"/>
<name>A0AB94IYC3_9BACT</name>
<keyword evidence="1" id="KW-0645">Protease</keyword>
<feature type="chain" id="PRO_5044507317" description="Dipeptidase" evidence="2">
    <location>
        <begin position="28"/>
        <end position="538"/>
    </location>
</feature>
<reference evidence="4" key="1">
    <citation type="submission" date="2010-03" db="EMBL/GenBank/DDBJ databases">
        <title>The genome sequence of Synergistetes sp. SGP1.</title>
        <authorList>
            <consortium name="metaHIT consortium -- http://www.metahit.eu/"/>
            <person name="Pajon A."/>
            <person name="Turner K."/>
            <person name="Parkhill J."/>
            <person name="Wade W."/>
            <person name="Vartoukian S."/>
        </authorList>
    </citation>
    <scope>NUCLEOTIDE SEQUENCE [LARGE SCALE GENOMIC DNA]</scope>
    <source>
        <strain evidence="4">SGP1</strain>
    </source>
</reference>
<keyword evidence="4" id="KW-1185">Reference proteome</keyword>
<keyword evidence="1" id="KW-0378">Hydrolase</keyword>
<dbReference type="GO" id="GO:0016805">
    <property type="term" value="F:dipeptidase activity"/>
    <property type="evidence" value="ECO:0007669"/>
    <property type="project" value="UniProtKB-KW"/>
</dbReference>
<feature type="signal peptide" evidence="2">
    <location>
        <begin position="1"/>
        <end position="27"/>
    </location>
</feature>
<dbReference type="AlphaFoldDB" id="A0AB94IYC3"/>
<proteinExistence type="inferred from homology"/>
<comment type="similarity">
    <text evidence="1">Belongs to the peptidase C69 family.</text>
</comment>
<dbReference type="PANTHER" id="PTHR12994">
    <property type="entry name" value="SECERNIN"/>
    <property type="match status" value="1"/>
</dbReference>